<evidence type="ECO:0000313" key="9">
    <source>
        <dbReference type="EMBL" id="UWP60109.1"/>
    </source>
</evidence>
<keyword evidence="4" id="KW-0804">Transcription</keyword>
<feature type="domain" description="Response regulatory" evidence="8">
    <location>
        <begin position="5"/>
        <end position="122"/>
    </location>
</feature>
<evidence type="ECO:0000256" key="5">
    <source>
        <dbReference type="ARBA" id="ARBA00024867"/>
    </source>
</evidence>
<dbReference type="InterPro" id="IPR001789">
    <property type="entry name" value="Sig_transdc_resp-reg_receiver"/>
</dbReference>
<dbReference type="PROSITE" id="PS01124">
    <property type="entry name" value="HTH_ARAC_FAMILY_2"/>
    <property type="match status" value="1"/>
</dbReference>
<evidence type="ECO:0000256" key="4">
    <source>
        <dbReference type="ARBA" id="ARBA00023163"/>
    </source>
</evidence>
<dbReference type="InterPro" id="IPR009057">
    <property type="entry name" value="Homeodomain-like_sf"/>
</dbReference>
<organism evidence="9 10">
    <name type="scientific">Ruminococcus gauvreauii</name>
    <dbReference type="NCBI Taxonomy" id="438033"/>
    <lineage>
        <taxon>Bacteria</taxon>
        <taxon>Bacillati</taxon>
        <taxon>Bacillota</taxon>
        <taxon>Clostridia</taxon>
        <taxon>Eubacteriales</taxon>
        <taxon>Oscillospiraceae</taxon>
        <taxon>Ruminococcus</taxon>
    </lineage>
</organism>
<dbReference type="PROSITE" id="PS00041">
    <property type="entry name" value="HTH_ARAC_FAMILY_1"/>
    <property type="match status" value="1"/>
</dbReference>
<dbReference type="PROSITE" id="PS50110">
    <property type="entry name" value="RESPONSE_REGULATORY"/>
    <property type="match status" value="1"/>
</dbReference>
<feature type="domain" description="HTH araC/xylS-type" evidence="7">
    <location>
        <begin position="439"/>
        <end position="537"/>
    </location>
</feature>
<keyword evidence="2" id="KW-0805">Transcription regulation</keyword>
<dbReference type="Gene3D" id="1.10.10.60">
    <property type="entry name" value="Homeodomain-like"/>
    <property type="match status" value="2"/>
</dbReference>
<keyword evidence="6" id="KW-0597">Phosphoprotein</keyword>
<reference evidence="9" key="1">
    <citation type="journal article" date="2022" name="Cell">
        <title>Design, construction, and in vivo augmentation of a complex gut microbiome.</title>
        <authorList>
            <person name="Cheng A.G."/>
            <person name="Ho P.Y."/>
            <person name="Aranda-Diaz A."/>
            <person name="Jain S."/>
            <person name="Yu F.B."/>
            <person name="Meng X."/>
            <person name="Wang M."/>
            <person name="Iakiviak M."/>
            <person name="Nagashima K."/>
            <person name="Zhao A."/>
            <person name="Murugkar P."/>
            <person name="Patil A."/>
            <person name="Atabakhsh K."/>
            <person name="Weakley A."/>
            <person name="Yan J."/>
            <person name="Brumbaugh A.R."/>
            <person name="Higginbottom S."/>
            <person name="Dimas A."/>
            <person name="Shiver A.L."/>
            <person name="Deutschbauer A."/>
            <person name="Neff N."/>
            <person name="Sonnenburg J.L."/>
            <person name="Huang K.C."/>
            <person name="Fischbach M.A."/>
        </authorList>
    </citation>
    <scope>NUCLEOTIDE SEQUENCE</scope>
    <source>
        <strain evidence="9">DSM 19829</strain>
    </source>
</reference>
<sequence>MNPIRVMIAEDEIAIANLIKNLIDFERLNLEFIGFALNGQIAYEMILSEKPDIVITDISMPVMNGLELIEKSKDEKLPVHFIIISGLTYFNYALSAIKMGVEDYLLKPINQTELNDVLEKTILKIASALQVDFQIQKLGIDTHLQTQKLRRSFIMDILYDKEHPVELNELQINEEYGFSFLSDTPFLMGITLIDGILELNLATQNVIIEQLMRNFQTEMKDLCIDMEVYNKNNQFIFLLNYDPDQESRILGSIAAIREDLASYLSAYEGLQLTISCGVTAPRIQNLPYSLDTAQKVLNARIIQGPQHVLYAKELLLNNVKPDFILSSSDSGSIRSCIEIRDTKKLETLLKTLFKDVALNCRSCPHLLLDAFCDALSGILSDFHQHKIISVNLADTYLQYCDEVEQYFTLKELILFTVSFIRELLPLDDETNSQENRQIQTAKAYIQEHFSENIKLEDVAEQIYLAPTYFGVLFKKEVGEPFSSYLTSVRIEKAKELLHDVRYNIAEIANEVGYQDKRYFSKLFKEQVGVTPKEYRKIYAN</sequence>
<proteinExistence type="predicted"/>
<keyword evidence="3" id="KW-0238">DNA-binding</keyword>
<dbReference type="EMBL" id="CP102290">
    <property type="protein sequence ID" value="UWP60109.1"/>
    <property type="molecule type" value="Genomic_DNA"/>
</dbReference>
<feature type="modified residue" description="4-aspartylphosphate" evidence="6">
    <location>
        <position position="57"/>
    </location>
</feature>
<dbReference type="Proteomes" id="UP001060164">
    <property type="component" value="Chromosome"/>
</dbReference>
<dbReference type="PRINTS" id="PR00032">
    <property type="entry name" value="HTHARAC"/>
</dbReference>
<dbReference type="SMART" id="SM00342">
    <property type="entry name" value="HTH_ARAC"/>
    <property type="match status" value="1"/>
</dbReference>
<dbReference type="Gene3D" id="3.40.50.2300">
    <property type="match status" value="1"/>
</dbReference>
<dbReference type="RefSeq" id="WP_028529492.1">
    <property type="nucleotide sequence ID" value="NZ_CABLBR010000026.1"/>
</dbReference>
<evidence type="ECO:0000259" key="7">
    <source>
        <dbReference type="PROSITE" id="PS01124"/>
    </source>
</evidence>
<dbReference type="CDD" id="cd17536">
    <property type="entry name" value="REC_YesN-like"/>
    <property type="match status" value="1"/>
</dbReference>
<comment type="function">
    <text evidence="5">May play the central regulatory role in sporulation. It may be an element of the effector pathway responsible for the activation of sporulation genes in response to nutritional stress. Spo0A may act in concert with spo0H (a sigma factor) to control the expression of some genes that are critical to the sporulation process.</text>
</comment>
<dbReference type="InterPro" id="IPR011006">
    <property type="entry name" value="CheY-like_superfamily"/>
</dbReference>
<dbReference type="InterPro" id="IPR018062">
    <property type="entry name" value="HTH_AraC-typ_CS"/>
</dbReference>
<dbReference type="PANTHER" id="PTHR43280">
    <property type="entry name" value="ARAC-FAMILY TRANSCRIPTIONAL REGULATOR"/>
    <property type="match status" value="1"/>
</dbReference>
<keyword evidence="10" id="KW-1185">Reference proteome</keyword>
<dbReference type="SMART" id="SM00448">
    <property type="entry name" value="REC"/>
    <property type="match status" value="1"/>
</dbReference>
<evidence type="ECO:0000256" key="6">
    <source>
        <dbReference type="PROSITE-ProRule" id="PRU00169"/>
    </source>
</evidence>
<protein>
    <recommendedName>
        <fullName evidence="1">Stage 0 sporulation protein A homolog</fullName>
    </recommendedName>
</protein>
<name>A0ABY5VIU2_9FIRM</name>
<dbReference type="Pfam" id="PF12833">
    <property type="entry name" value="HTH_18"/>
    <property type="match status" value="1"/>
</dbReference>
<evidence type="ECO:0000256" key="1">
    <source>
        <dbReference type="ARBA" id="ARBA00018672"/>
    </source>
</evidence>
<dbReference type="SUPFAM" id="SSF52172">
    <property type="entry name" value="CheY-like"/>
    <property type="match status" value="1"/>
</dbReference>
<evidence type="ECO:0000313" key="10">
    <source>
        <dbReference type="Proteomes" id="UP001060164"/>
    </source>
</evidence>
<accession>A0ABY5VIU2</accession>
<gene>
    <name evidence="9" type="ORF">NQ502_03350</name>
</gene>
<dbReference type="InterPro" id="IPR020449">
    <property type="entry name" value="Tscrpt_reg_AraC-type_HTH"/>
</dbReference>
<evidence type="ECO:0000259" key="8">
    <source>
        <dbReference type="PROSITE" id="PS50110"/>
    </source>
</evidence>
<dbReference type="SUPFAM" id="SSF46689">
    <property type="entry name" value="Homeodomain-like"/>
    <property type="match status" value="2"/>
</dbReference>
<evidence type="ECO:0000256" key="3">
    <source>
        <dbReference type="ARBA" id="ARBA00023125"/>
    </source>
</evidence>
<dbReference type="Pfam" id="PF00072">
    <property type="entry name" value="Response_reg"/>
    <property type="match status" value="1"/>
</dbReference>
<dbReference type="InterPro" id="IPR018060">
    <property type="entry name" value="HTH_AraC"/>
</dbReference>
<evidence type="ECO:0000256" key="2">
    <source>
        <dbReference type="ARBA" id="ARBA00023015"/>
    </source>
</evidence>
<dbReference type="PANTHER" id="PTHR43280:SF28">
    <property type="entry name" value="HTH-TYPE TRANSCRIPTIONAL ACTIVATOR RHAS"/>
    <property type="match status" value="1"/>
</dbReference>